<feature type="transmembrane region" description="Helical" evidence="7">
    <location>
        <begin position="98"/>
        <end position="119"/>
    </location>
</feature>
<proteinExistence type="inferred from homology"/>
<feature type="transmembrane region" description="Helical" evidence="7">
    <location>
        <begin position="33"/>
        <end position="56"/>
    </location>
</feature>
<comment type="caution">
    <text evidence="9">The sequence shown here is derived from an EMBL/GenBank/DDBJ whole genome shotgun (WGS) entry which is preliminary data.</text>
</comment>
<evidence type="ECO:0000256" key="6">
    <source>
        <dbReference type="ARBA" id="ARBA00023136"/>
    </source>
</evidence>
<evidence type="ECO:0000256" key="3">
    <source>
        <dbReference type="ARBA" id="ARBA00022475"/>
    </source>
</evidence>
<reference evidence="9 10" key="1">
    <citation type="submission" date="2024-06" db="EMBL/GenBank/DDBJ databases">
        <authorList>
            <person name="Kim D.-U."/>
        </authorList>
    </citation>
    <scope>NUCLEOTIDE SEQUENCE [LARGE SCALE GENOMIC DNA]</scope>
    <source>
        <strain evidence="9 10">KACC15460</strain>
    </source>
</reference>
<evidence type="ECO:0000259" key="8">
    <source>
        <dbReference type="PROSITE" id="PS50928"/>
    </source>
</evidence>
<dbReference type="PANTHER" id="PTHR30193:SF41">
    <property type="entry name" value="DIACETYLCHITOBIOSE UPTAKE SYSTEM PERMEASE PROTEIN NGCF"/>
    <property type="match status" value="1"/>
</dbReference>
<organism evidence="9 10">
    <name type="scientific">Mesorhizobium shangrilense</name>
    <dbReference type="NCBI Taxonomy" id="460060"/>
    <lineage>
        <taxon>Bacteria</taxon>
        <taxon>Pseudomonadati</taxon>
        <taxon>Pseudomonadota</taxon>
        <taxon>Alphaproteobacteria</taxon>
        <taxon>Hyphomicrobiales</taxon>
        <taxon>Phyllobacteriaceae</taxon>
        <taxon>Mesorhizobium</taxon>
    </lineage>
</organism>
<dbReference type="EMBL" id="JBEWSZ010000001">
    <property type="protein sequence ID" value="MET2828295.1"/>
    <property type="molecule type" value="Genomic_DNA"/>
</dbReference>
<keyword evidence="4 7" id="KW-0812">Transmembrane</keyword>
<accession>A0ABV2DE29</accession>
<comment type="similarity">
    <text evidence="7">Belongs to the binding-protein-dependent transport system permease family.</text>
</comment>
<evidence type="ECO:0000256" key="1">
    <source>
        <dbReference type="ARBA" id="ARBA00004651"/>
    </source>
</evidence>
<evidence type="ECO:0000256" key="7">
    <source>
        <dbReference type="RuleBase" id="RU363032"/>
    </source>
</evidence>
<dbReference type="Pfam" id="PF00528">
    <property type="entry name" value="BPD_transp_1"/>
    <property type="match status" value="1"/>
</dbReference>
<dbReference type="PANTHER" id="PTHR30193">
    <property type="entry name" value="ABC TRANSPORTER PERMEASE PROTEIN"/>
    <property type="match status" value="1"/>
</dbReference>
<evidence type="ECO:0000256" key="4">
    <source>
        <dbReference type="ARBA" id="ARBA00022692"/>
    </source>
</evidence>
<keyword evidence="6 7" id="KW-0472">Membrane</keyword>
<dbReference type="InterPro" id="IPR035906">
    <property type="entry name" value="MetI-like_sf"/>
</dbReference>
<keyword evidence="5 7" id="KW-1133">Transmembrane helix</keyword>
<dbReference type="RefSeq" id="WP_354460303.1">
    <property type="nucleotide sequence ID" value="NZ_JBEWSZ010000001.1"/>
</dbReference>
<keyword evidence="10" id="KW-1185">Reference proteome</keyword>
<sequence length="318" mass="35154">MSASIQERDNELLARIGFNEVAARERRAKRRNLWTALAFMAPAIALVCGLLLYPVAFNVYLSLTNWRKFKGFDEFVGLDNYRELFSQDNFLEASGNTILWVVASLVFPVVIGLGIAILMRGVKFEGLFKNIIFLPRILAPTAVGVIWFFVYSPNGLLNRLLSLGAGKPITKGWLYEDNSVTPAIIATHVWQNVGLVMVLLLLGLAAIPKDPIEAAQMDGATPRQTFMHVILPLLMPTLVVVAILSVLAGFTTFDLLWVMGSSYPGQRTLSLVVYMYFEAFQKGSWAFGGAIAVVIGLIVLGVTWVQTVLQSRAEKMTH</sequence>
<keyword evidence="2 7" id="KW-0813">Transport</keyword>
<dbReference type="InterPro" id="IPR051393">
    <property type="entry name" value="ABC_transporter_permease"/>
</dbReference>
<feature type="transmembrane region" description="Helical" evidence="7">
    <location>
        <begin position="229"/>
        <end position="253"/>
    </location>
</feature>
<keyword evidence="3" id="KW-1003">Cell membrane</keyword>
<feature type="transmembrane region" description="Helical" evidence="7">
    <location>
        <begin position="189"/>
        <end position="208"/>
    </location>
</feature>
<dbReference type="SUPFAM" id="SSF161098">
    <property type="entry name" value="MetI-like"/>
    <property type="match status" value="1"/>
</dbReference>
<gene>
    <name evidence="9" type="ORF">ABVQ20_15035</name>
</gene>
<comment type="subcellular location">
    <subcellularLocation>
        <location evidence="1 7">Cell membrane</location>
        <topology evidence="1 7">Multi-pass membrane protein</topology>
    </subcellularLocation>
</comment>
<protein>
    <submittedName>
        <fullName evidence="9">Sugar ABC transporter permease</fullName>
    </submittedName>
</protein>
<dbReference type="CDD" id="cd06261">
    <property type="entry name" value="TM_PBP2"/>
    <property type="match status" value="1"/>
</dbReference>
<dbReference type="InterPro" id="IPR000515">
    <property type="entry name" value="MetI-like"/>
</dbReference>
<feature type="transmembrane region" description="Helical" evidence="7">
    <location>
        <begin position="285"/>
        <end position="309"/>
    </location>
</feature>
<feature type="transmembrane region" description="Helical" evidence="7">
    <location>
        <begin position="131"/>
        <end position="151"/>
    </location>
</feature>
<feature type="domain" description="ABC transmembrane type-1" evidence="8">
    <location>
        <begin position="94"/>
        <end position="306"/>
    </location>
</feature>
<evidence type="ECO:0000313" key="9">
    <source>
        <dbReference type="EMBL" id="MET2828295.1"/>
    </source>
</evidence>
<dbReference type="Gene3D" id="1.10.3720.10">
    <property type="entry name" value="MetI-like"/>
    <property type="match status" value="1"/>
</dbReference>
<evidence type="ECO:0000256" key="5">
    <source>
        <dbReference type="ARBA" id="ARBA00022989"/>
    </source>
</evidence>
<dbReference type="PROSITE" id="PS50928">
    <property type="entry name" value="ABC_TM1"/>
    <property type="match status" value="1"/>
</dbReference>
<evidence type="ECO:0000256" key="2">
    <source>
        <dbReference type="ARBA" id="ARBA00022448"/>
    </source>
</evidence>
<evidence type="ECO:0000313" key="10">
    <source>
        <dbReference type="Proteomes" id="UP001548832"/>
    </source>
</evidence>
<dbReference type="Proteomes" id="UP001548832">
    <property type="component" value="Unassembled WGS sequence"/>
</dbReference>
<name>A0ABV2DE29_9HYPH</name>